<protein>
    <submittedName>
        <fullName evidence="1">Uncharacterized protein</fullName>
    </submittedName>
</protein>
<accession>A0A9P6DI68</accession>
<keyword evidence="2" id="KW-1185">Reference proteome</keyword>
<dbReference type="OrthoDB" id="10003767at2759"/>
<evidence type="ECO:0000313" key="1">
    <source>
        <dbReference type="EMBL" id="KAF9504292.1"/>
    </source>
</evidence>
<dbReference type="Proteomes" id="UP000886523">
    <property type="component" value="Unassembled WGS sequence"/>
</dbReference>
<reference evidence="1" key="1">
    <citation type="journal article" date="2020" name="Nat. Commun.">
        <title>Large-scale genome sequencing of mycorrhizal fungi provides insights into the early evolution of symbiotic traits.</title>
        <authorList>
            <person name="Miyauchi S."/>
            <person name="Kiss E."/>
            <person name="Kuo A."/>
            <person name="Drula E."/>
            <person name="Kohler A."/>
            <person name="Sanchez-Garcia M."/>
            <person name="Morin E."/>
            <person name="Andreopoulos B."/>
            <person name="Barry K.W."/>
            <person name="Bonito G."/>
            <person name="Buee M."/>
            <person name="Carver A."/>
            <person name="Chen C."/>
            <person name="Cichocki N."/>
            <person name="Clum A."/>
            <person name="Culley D."/>
            <person name="Crous P.W."/>
            <person name="Fauchery L."/>
            <person name="Girlanda M."/>
            <person name="Hayes R.D."/>
            <person name="Keri Z."/>
            <person name="LaButti K."/>
            <person name="Lipzen A."/>
            <person name="Lombard V."/>
            <person name="Magnuson J."/>
            <person name="Maillard F."/>
            <person name="Murat C."/>
            <person name="Nolan M."/>
            <person name="Ohm R.A."/>
            <person name="Pangilinan J."/>
            <person name="Pereira M.F."/>
            <person name="Perotto S."/>
            <person name="Peter M."/>
            <person name="Pfister S."/>
            <person name="Riley R."/>
            <person name="Sitrit Y."/>
            <person name="Stielow J.B."/>
            <person name="Szollosi G."/>
            <person name="Zifcakova L."/>
            <person name="Stursova M."/>
            <person name="Spatafora J.W."/>
            <person name="Tedersoo L."/>
            <person name="Vaario L.M."/>
            <person name="Yamada A."/>
            <person name="Yan M."/>
            <person name="Wang P."/>
            <person name="Xu J."/>
            <person name="Bruns T."/>
            <person name="Baldrian P."/>
            <person name="Vilgalys R."/>
            <person name="Dunand C."/>
            <person name="Henrissat B."/>
            <person name="Grigoriev I.V."/>
            <person name="Hibbett D."/>
            <person name="Nagy L.G."/>
            <person name="Martin F.M."/>
        </authorList>
    </citation>
    <scope>NUCLEOTIDE SEQUENCE</scope>
    <source>
        <strain evidence="1">UP504</strain>
    </source>
</reference>
<name>A0A9P6DI68_9AGAM</name>
<organism evidence="1 2">
    <name type="scientific">Hydnum rufescens UP504</name>
    <dbReference type="NCBI Taxonomy" id="1448309"/>
    <lineage>
        <taxon>Eukaryota</taxon>
        <taxon>Fungi</taxon>
        <taxon>Dikarya</taxon>
        <taxon>Basidiomycota</taxon>
        <taxon>Agaricomycotina</taxon>
        <taxon>Agaricomycetes</taxon>
        <taxon>Cantharellales</taxon>
        <taxon>Hydnaceae</taxon>
        <taxon>Hydnum</taxon>
    </lineage>
</organism>
<evidence type="ECO:0000313" key="2">
    <source>
        <dbReference type="Proteomes" id="UP000886523"/>
    </source>
</evidence>
<gene>
    <name evidence="1" type="ORF">BS47DRAFT_1401558</name>
</gene>
<dbReference type="AlphaFoldDB" id="A0A9P6DI68"/>
<sequence length="177" mass="20227">MLPTLLEEDDKRSEVRADTPHPDRVILKDIMENKIGALVAFIRFLASSDRPMQDIRLYVWTELESIARIFARRITCDWATKAGVNTLVKQSGIHLRGYIYRLRDPHTRFHITLAAPTIQQTSTTPCRRLNDPYTGILYNLLSHPDPKVMRSVFKPLSPYCVPGVILPPTIISPVNIH</sequence>
<proteinExistence type="predicted"/>
<comment type="caution">
    <text evidence="1">The sequence shown here is derived from an EMBL/GenBank/DDBJ whole genome shotgun (WGS) entry which is preliminary data.</text>
</comment>
<dbReference type="EMBL" id="MU129241">
    <property type="protein sequence ID" value="KAF9504292.1"/>
    <property type="molecule type" value="Genomic_DNA"/>
</dbReference>